<feature type="non-terminal residue" evidence="2">
    <location>
        <position position="1"/>
    </location>
</feature>
<comment type="caution">
    <text evidence="2">The sequence shown here is derived from an EMBL/GenBank/DDBJ whole genome shotgun (WGS) entry which is preliminary data.</text>
</comment>
<dbReference type="AlphaFoldDB" id="X1ILY7"/>
<protein>
    <recommendedName>
        <fullName evidence="3">Dipeptidase</fullName>
    </recommendedName>
</protein>
<dbReference type="GO" id="GO:0006508">
    <property type="term" value="P:proteolysis"/>
    <property type="evidence" value="ECO:0007669"/>
    <property type="project" value="InterPro"/>
</dbReference>
<evidence type="ECO:0000313" key="2">
    <source>
        <dbReference type="EMBL" id="GAH67119.1"/>
    </source>
</evidence>
<organism evidence="2">
    <name type="scientific">marine sediment metagenome</name>
    <dbReference type="NCBI Taxonomy" id="412755"/>
    <lineage>
        <taxon>unclassified sequences</taxon>
        <taxon>metagenomes</taxon>
        <taxon>ecological metagenomes</taxon>
    </lineage>
</organism>
<evidence type="ECO:0000256" key="1">
    <source>
        <dbReference type="SAM" id="MobiDB-lite"/>
    </source>
</evidence>
<name>X1ILY7_9ZZZZ</name>
<feature type="non-terminal residue" evidence="2">
    <location>
        <position position="258"/>
    </location>
</feature>
<sequence length="258" mass="30022">KYLDYAMGENLDNKMPLWIKPDKKLSVHDVMELMRDYYQNSPMDMTKDIGAGPNSCIVRWRPLTWEVDGVTYFNERAASTQQTGFSFVAQGRDWLPDPIGGILWFGVDDTYSTVYVPMYCGMTEIPRSYAVGNGSMMEFSDDAAFWVFNQVSNFAYTRYNLIIPEIQAKQRELEKKFIESVPYVDKVATELHKKDKSLGRQFITDYSVNQGDNTVNEWKKLYIYLFTRFMDGNVKEPDPGQKNPKLQQPGYGKEWYKE</sequence>
<dbReference type="GO" id="GO:0070004">
    <property type="term" value="F:cysteine-type exopeptidase activity"/>
    <property type="evidence" value="ECO:0007669"/>
    <property type="project" value="InterPro"/>
</dbReference>
<reference evidence="2" key="1">
    <citation type="journal article" date="2014" name="Front. Microbiol.">
        <title>High frequency of phylogenetically diverse reductive dehalogenase-homologous genes in deep subseafloor sedimentary metagenomes.</title>
        <authorList>
            <person name="Kawai M."/>
            <person name="Futagami T."/>
            <person name="Toyoda A."/>
            <person name="Takaki Y."/>
            <person name="Nishi S."/>
            <person name="Hori S."/>
            <person name="Arai W."/>
            <person name="Tsubouchi T."/>
            <person name="Morono Y."/>
            <person name="Uchiyama I."/>
            <person name="Ito T."/>
            <person name="Fujiyama A."/>
            <person name="Inagaki F."/>
            <person name="Takami H."/>
        </authorList>
    </citation>
    <scope>NUCLEOTIDE SEQUENCE</scope>
    <source>
        <strain evidence="2">Expedition CK06-06</strain>
    </source>
</reference>
<dbReference type="EMBL" id="BARU01033408">
    <property type="protein sequence ID" value="GAH67119.1"/>
    <property type="molecule type" value="Genomic_DNA"/>
</dbReference>
<dbReference type="Pfam" id="PF03577">
    <property type="entry name" value="Peptidase_C69"/>
    <property type="match status" value="1"/>
</dbReference>
<feature type="region of interest" description="Disordered" evidence="1">
    <location>
        <begin position="235"/>
        <end position="258"/>
    </location>
</feature>
<dbReference type="GO" id="GO:0016805">
    <property type="term" value="F:dipeptidase activity"/>
    <property type="evidence" value="ECO:0007669"/>
    <property type="project" value="InterPro"/>
</dbReference>
<evidence type="ECO:0008006" key="3">
    <source>
        <dbReference type="Google" id="ProtNLM"/>
    </source>
</evidence>
<proteinExistence type="predicted"/>
<dbReference type="PANTHER" id="PTHR12994">
    <property type="entry name" value="SECERNIN"/>
    <property type="match status" value="1"/>
</dbReference>
<accession>X1ILY7</accession>
<dbReference type="PANTHER" id="PTHR12994:SF17">
    <property type="entry name" value="LD30995P"/>
    <property type="match status" value="1"/>
</dbReference>
<gene>
    <name evidence="2" type="ORF">S03H2_52587</name>
</gene>
<dbReference type="InterPro" id="IPR005322">
    <property type="entry name" value="Peptidase_C69"/>
</dbReference>